<dbReference type="AlphaFoldDB" id="A0A1H8DMQ4"/>
<protein>
    <submittedName>
        <fullName evidence="8">Putative efflux protein, MATE family</fullName>
    </submittedName>
</protein>
<organism evidence="8 9">
    <name type="scientific">Hydrogenoanaerobacterium saccharovorans</name>
    <dbReference type="NCBI Taxonomy" id="474960"/>
    <lineage>
        <taxon>Bacteria</taxon>
        <taxon>Bacillati</taxon>
        <taxon>Bacillota</taxon>
        <taxon>Clostridia</taxon>
        <taxon>Eubacteriales</taxon>
        <taxon>Oscillospiraceae</taxon>
        <taxon>Hydrogenoanaerobacterium</taxon>
    </lineage>
</organism>
<feature type="transmembrane region" description="Helical" evidence="7">
    <location>
        <begin position="320"/>
        <end position="338"/>
    </location>
</feature>
<dbReference type="STRING" id="474960.SAMN05216180_2661"/>
<dbReference type="InterPro" id="IPR048279">
    <property type="entry name" value="MdtK-like"/>
</dbReference>
<dbReference type="PANTHER" id="PTHR42925:SF2">
    <property type="entry name" value="NA+ DRIVEN MULTIDRUG EFFLUX PUMP"/>
    <property type="match status" value="1"/>
</dbReference>
<evidence type="ECO:0000256" key="5">
    <source>
        <dbReference type="ARBA" id="ARBA00022989"/>
    </source>
</evidence>
<dbReference type="Pfam" id="PF01554">
    <property type="entry name" value="MatE"/>
    <property type="match status" value="2"/>
</dbReference>
<dbReference type="NCBIfam" id="TIGR00797">
    <property type="entry name" value="matE"/>
    <property type="match status" value="1"/>
</dbReference>
<evidence type="ECO:0000256" key="2">
    <source>
        <dbReference type="ARBA" id="ARBA00022448"/>
    </source>
</evidence>
<feature type="transmembrane region" description="Helical" evidence="7">
    <location>
        <begin position="136"/>
        <end position="157"/>
    </location>
</feature>
<dbReference type="Proteomes" id="UP000199158">
    <property type="component" value="Unassembled WGS sequence"/>
</dbReference>
<keyword evidence="3" id="KW-1003">Cell membrane</keyword>
<name>A0A1H8DMQ4_9FIRM</name>
<keyword evidence="6 7" id="KW-0472">Membrane</keyword>
<dbReference type="InterPro" id="IPR002528">
    <property type="entry name" value="MATE_fam"/>
</dbReference>
<dbReference type="PANTHER" id="PTHR42925">
    <property type="entry name" value="MULTIDRUG AND TOXIN EFFLUX PROTEIN MATE FAMILY"/>
    <property type="match status" value="1"/>
</dbReference>
<dbReference type="OrthoDB" id="9780160at2"/>
<dbReference type="GO" id="GO:0015297">
    <property type="term" value="F:antiporter activity"/>
    <property type="evidence" value="ECO:0007669"/>
    <property type="project" value="InterPro"/>
</dbReference>
<keyword evidence="4 7" id="KW-0812">Transmembrane</keyword>
<feature type="transmembrane region" description="Helical" evidence="7">
    <location>
        <begin position="21"/>
        <end position="43"/>
    </location>
</feature>
<comment type="subcellular location">
    <subcellularLocation>
        <location evidence="1">Cell membrane</location>
        <topology evidence="1">Multi-pass membrane protein</topology>
    </subcellularLocation>
</comment>
<dbReference type="PIRSF" id="PIRSF006603">
    <property type="entry name" value="DinF"/>
    <property type="match status" value="1"/>
</dbReference>
<evidence type="ECO:0000256" key="1">
    <source>
        <dbReference type="ARBA" id="ARBA00004651"/>
    </source>
</evidence>
<keyword evidence="2" id="KW-0813">Transport</keyword>
<feature type="transmembrane region" description="Helical" evidence="7">
    <location>
        <begin position="358"/>
        <end position="379"/>
    </location>
</feature>
<reference evidence="8 9" key="1">
    <citation type="submission" date="2016-10" db="EMBL/GenBank/DDBJ databases">
        <authorList>
            <person name="de Groot N.N."/>
        </authorList>
    </citation>
    <scope>NUCLEOTIDE SEQUENCE [LARGE SCALE GENOMIC DNA]</scope>
    <source>
        <strain evidence="8 9">CGMCC 1.5070</strain>
    </source>
</reference>
<dbReference type="EMBL" id="FOCG01000003">
    <property type="protein sequence ID" value="SEN07797.1"/>
    <property type="molecule type" value="Genomic_DNA"/>
</dbReference>
<feature type="transmembrane region" description="Helical" evidence="7">
    <location>
        <begin position="97"/>
        <end position="116"/>
    </location>
</feature>
<accession>A0A1H8DMQ4</accession>
<evidence type="ECO:0000313" key="9">
    <source>
        <dbReference type="Proteomes" id="UP000199158"/>
    </source>
</evidence>
<dbReference type="InterPro" id="IPR047135">
    <property type="entry name" value="YsiQ"/>
</dbReference>
<feature type="transmembrane region" description="Helical" evidence="7">
    <location>
        <begin position="55"/>
        <end position="76"/>
    </location>
</feature>
<evidence type="ECO:0000313" key="8">
    <source>
        <dbReference type="EMBL" id="SEN07797.1"/>
    </source>
</evidence>
<evidence type="ECO:0000256" key="4">
    <source>
        <dbReference type="ARBA" id="ARBA00022692"/>
    </source>
</evidence>
<keyword evidence="9" id="KW-1185">Reference proteome</keyword>
<dbReference type="RefSeq" id="WP_092755983.1">
    <property type="nucleotide sequence ID" value="NZ_FOCG01000003.1"/>
</dbReference>
<proteinExistence type="predicted"/>
<evidence type="ECO:0000256" key="7">
    <source>
        <dbReference type="SAM" id="Phobius"/>
    </source>
</evidence>
<gene>
    <name evidence="8" type="ORF">SAMN05216180_2661</name>
</gene>
<feature type="transmembrane region" description="Helical" evidence="7">
    <location>
        <begin position="164"/>
        <end position="184"/>
    </location>
</feature>
<feature type="transmembrane region" description="Helical" evidence="7">
    <location>
        <begin position="391"/>
        <end position="422"/>
    </location>
</feature>
<dbReference type="CDD" id="cd13134">
    <property type="entry name" value="MATE_like_8"/>
    <property type="match status" value="1"/>
</dbReference>
<evidence type="ECO:0000256" key="3">
    <source>
        <dbReference type="ARBA" id="ARBA00022475"/>
    </source>
</evidence>
<keyword evidence="5 7" id="KW-1133">Transmembrane helix</keyword>
<feature type="transmembrane region" description="Helical" evidence="7">
    <location>
        <begin position="196"/>
        <end position="217"/>
    </location>
</feature>
<sequence>MQIFVRDKSFYKTVLTLSLPIALQNLITTGVSMMDTVMIGALGEVQLSGSSLANQISFIFMIFNFGIASGTGVLTAQYWGKRDVTTIKYIMATMYRLSFIIGIFTMLISLVFPQQIMHIFSNEADVIAEGVKYLQIMSFTYLMYGITITSIGVLRTVGTVKISLVVYSISFFVNVFFNWVFIYGNLGAPRLEIRGAAIGTLIARVTEFTIIMIFMRVKEDKLHFRLKDLLHTQKERTAEFGRTATPVIINELLWASGTATLSIVLGKMGSVIVAANSICQVVVQFVSVFFQGVGNSAAVIIGNTIGQGEYDKAKERAKTFLAISVILGVFAGIIMLVLKPLAINFYNVSDATKQVAAQIMNVSAVIVLFQSVAMITIVGTLRGGGDVKFGLFIDIVFLWMIAIPLGFFTGLQLGLPIVAVYFCIKIDEVLKCGLCFYRVNSGKWLKDLTI</sequence>
<dbReference type="GO" id="GO:0005886">
    <property type="term" value="C:plasma membrane"/>
    <property type="evidence" value="ECO:0007669"/>
    <property type="project" value="UniProtKB-SubCell"/>
</dbReference>
<dbReference type="GO" id="GO:0042910">
    <property type="term" value="F:xenobiotic transmembrane transporter activity"/>
    <property type="evidence" value="ECO:0007669"/>
    <property type="project" value="InterPro"/>
</dbReference>
<evidence type="ECO:0000256" key="6">
    <source>
        <dbReference type="ARBA" id="ARBA00023136"/>
    </source>
</evidence>